<dbReference type="Proteomes" id="UP000632498">
    <property type="component" value="Unassembled WGS sequence"/>
</dbReference>
<dbReference type="AlphaFoldDB" id="A0A917C7F9"/>
<accession>A0A917C7F9</accession>
<keyword evidence="3" id="KW-1185">Reference proteome</keyword>
<reference evidence="2" key="1">
    <citation type="journal article" date="2014" name="Int. J. Syst. Evol. Microbiol.">
        <title>Complete genome sequence of Corynebacterium casei LMG S-19264T (=DSM 44701T), isolated from a smear-ripened cheese.</title>
        <authorList>
            <consortium name="US DOE Joint Genome Institute (JGI-PGF)"/>
            <person name="Walter F."/>
            <person name="Albersmeier A."/>
            <person name="Kalinowski J."/>
            <person name="Ruckert C."/>
        </authorList>
    </citation>
    <scope>NUCLEOTIDE SEQUENCE</scope>
    <source>
        <strain evidence="2">CGMCC 1.15254</strain>
    </source>
</reference>
<dbReference type="Pfam" id="PF08241">
    <property type="entry name" value="Methyltransf_11"/>
    <property type="match status" value="1"/>
</dbReference>
<dbReference type="InterPro" id="IPR029063">
    <property type="entry name" value="SAM-dependent_MTases_sf"/>
</dbReference>
<protein>
    <recommendedName>
        <fullName evidence="1">Methyltransferase type 11 domain-containing protein</fullName>
    </recommendedName>
</protein>
<dbReference type="InterPro" id="IPR013216">
    <property type="entry name" value="Methyltransf_11"/>
</dbReference>
<proteinExistence type="predicted"/>
<evidence type="ECO:0000313" key="2">
    <source>
        <dbReference type="EMBL" id="GGF72432.1"/>
    </source>
</evidence>
<name>A0A917C7F9_9PROT</name>
<dbReference type="RefSeq" id="WP_188666370.1">
    <property type="nucleotide sequence ID" value="NZ_BMHV01000024.1"/>
</dbReference>
<dbReference type="GO" id="GO:0008757">
    <property type="term" value="F:S-adenosylmethionine-dependent methyltransferase activity"/>
    <property type="evidence" value="ECO:0007669"/>
    <property type="project" value="InterPro"/>
</dbReference>
<feature type="domain" description="Methyltransferase type 11" evidence="1">
    <location>
        <begin position="109"/>
        <end position="194"/>
    </location>
</feature>
<dbReference type="SUPFAM" id="SSF53335">
    <property type="entry name" value="S-adenosyl-L-methionine-dependent methyltransferases"/>
    <property type="match status" value="1"/>
</dbReference>
<evidence type="ECO:0000313" key="3">
    <source>
        <dbReference type="Proteomes" id="UP000632498"/>
    </source>
</evidence>
<dbReference type="EMBL" id="BMHV01000024">
    <property type="protein sequence ID" value="GGF72432.1"/>
    <property type="molecule type" value="Genomic_DNA"/>
</dbReference>
<reference evidence="2" key="2">
    <citation type="submission" date="2020-09" db="EMBL/GenBank/DDBJ databases">
        <authorList>
            <person name="Sun Q."/>
            <person name="Zhou Y."/>
        </authorList>
    </citation>
    <scope>NUCLEOTIDE SEQUENCE</scope>
    <source>
        <strain evidence="2">CGMCC 1.15254</strain>
    </source>
</reference>
<gene>
    <name evidence="2" type="ORF">GCM10011332_28000</name>
</gene>
<dbReference type="Gene3D" id="3.40.50.150">
    <property type="entry name" value="Vaccinia Virus protein VP39"/>
    <property type="match status" value="1"/>
</dbReference>
<evidence type="ECO:0000259" key="1">
    <source>
        <dbReference type="Pfam" id="PF08241"/>
    </source>
</evidence>
<dbReference type="CDD" id="cd02440">
    <property type="entry name" value="AdoMet_MTases"/>
    <property type="match status" value="1"/>
</dbReference>
<organism evidence="2 3">
    <name type="scientific">Terasakiella brassicae</name>
    <dbReference type="NCBI Taxonomy" id="1634917"/>
    <lineage>
        <taxon>Bacteria</taxon>
        <taxon>Pseudomonadati</taxon>
        <taxon>Pseudomonadota</taxon>
        <taxon>Alphaproteobacteria</taxon>
        <taxon>Rhodospirillales</taxon>
        <taxon>Terasakiellaceae</taxon>
        <taxon>Terasakiella</taxon>
    </lineage>
</organism>
<comment type="caution">
    <text evidence="2">The sequence shown here is derived from an EMBL/GenBank/DDBJ whole genome shotgun (WGS) entry which is preliminary data.</text>
</comment>
<sequence>MSNVFSSELTERLSHLHQLIFDASYTCGELQHTKELFESGHVSEFDLVYRMMLSTEFYEKSLSRSIENHLYCIHSARIKMIHELLPDGDIILDLGGANAPLYRMGYKYNFKKLTLVDLPEDERHELYGNVSLDSEGVEGEVVIHYSDMTNLAHIPDNSVDFVWSGQSIEHIPAAAGIIMCEEAFRVLKPGGHFCLDTPNRLITEIHTATVGGGFIHPEHFLEYTPAQLRKILLDTNFTIQDEYGICEMPVTAKTKEFDYKDFIRGNAISRNMDDCYIQYFHCRKL</sequence>